<comment type="caution">
    <text evidence="12">The sequence shown here is derived from an EMBL/GenBank/DDBJ whole genome shotgun (WGS) entry which is preliminary data.</text>
</comment>
<dbReference type="Pfam" id="PF08544">
    <property type="entry name" value="GHMP_kinases_C"/>
    <property type="match status" value="1"/>
</dbReference>
<dbReference type="Gene3D" id="3.30.230.10">
    <property type="match status" value="1"/>
</dbReference>
<evidence type="ECO:0000313" key="13">
    <source>
        <dbReference type="Proteomes" id="UP000051256"/>
    </source>
</evidence>
<evidence type="ECO:0000259" key="11">
    <source>
        <dbReference type="Pfam" id="PF08544"/>
    </source>
</evidence>
<keyword evidence="2" id="KW-0444">Lipid biosynthesis</keyword>
<protein>
    <submittedName>
        <fullName evidence="12">Mevalonate kinase</fullName>
    </submittedName>
</protein>
<keyword evidence="3" id="KW-0808">Transferase</keyword>
<dbReference type="Gene3D" id="3.30.70.890">
    <property type="entry name" value="GHMP kinase, C-terminal domain"/>
    <property type="match status" value="1"/>
</dbReference>
<gene>
    <name evidence="12" type="ORF">FC56_GL000555</name>
</gene>
<evidence type="ECO:0000259" key="10">
    <source>
        <dbReference type="Pfam" id="PF00288"/>
    </source>
</evidence>
<organism evidence="12 13">
    <name type="scientific">Lentilactobacillus senioris DSM 24302 = JCM 17472</name>
    <dbReference type="NCBI Taxonomy" id="1423802"/>
    <lineage>
        <taxon>Bacteria</taxon>
        <taxon>Bacillati</taxon>
        <taxon>Bacillota</taxon>
        <taxon>Bacilli</taxon>
        <taxon>Lactobacillales</taxon>
        <taxon>Lactobacillaceae</taxon>
        <taxon>Lentilactobacillus</taxon>
    </lineage>
</organism>
<dbReference type="AlphaFoldDB" id="A0A0R2D1B6"/>
<dbReference type="STRING" id="1423802.FC56_GL000555"/>
<evidence type="ECO:0000256" key="7">
    <source>
        <dbReference type="ARBA" id="ARBA00022842"/>
    </source>
</evidence>
<dbReference type="UniPathway" id="UPA00057">
    <property type="reaction ID" value="UER00098"/>
</dbReference>
<dbReference type="PRINTS" id="PR00959">
    <property type="entry name" value="MEVGALKINASE"/>
</dbReference>
<dbReference type="GO" id="GO:0005829">
    <property type="term" value="C:cytosol"/>
    <property type="evidence" value="ECO:0007669"/>
    <property type="project" value="TreeGrafter"/>
</dbReference>
<evidence type="ECO:0000256" key="5">
    <source>
        <dbReference type="ARBA" id="ARBA00022777"/>
    </source>
</evidence>
<keyword evidence="8" id="KW-0443">Lipid metabolism</keyword>
<dbReference type="NCBIfam" id="TIGR00549">
    <property type="entry name" value="mevalon_kin"/>
    <property type="match status" value="1"/>
</dbReference>
<dbReference type="InterPro" id="IPR036554">
    <property type="entry name" value="GHMP_kinase_C_sf"/>
</dbReference>
<sequence>MKKIGFGASSAKIIWFGEHSVVYGQPAIALPLPAVEVTAQIETSSESSSQIFSRYYDGDWQQIPAEMNGIKRLSEYVANNLQLPSTTFRLSIDSAIPAERGMGSSAATAVAITRAFFDLAERHLTRSDLLKIADVSEQVTHGNPSGLDAATASAQWPIWYVKNQENTQLPINLPKATMVIADSGVKGKTSVAVNQVKEQLIMNPETKDIIAEMGSVAQQVPAALKANDVVSLGSLMNQNHELLRQLHVSTAQLDLMQAQALKSGALGAKLTGSGLGGCLIAIAPNSRIAQKVADDLLLVGASATWIQPLNQFEKQD</sequence>
<dbReference type="RefSeq" id="WP_054669676.1">
    <property type="nucleotide sequence ID" value="NZ_AYZR01000008.1"/>
</dbReference>
<accession>A0A0R2D1B6</accession>
<feature type="domain" description="GHMP kinase N-terminal" evidence="10">
    <location>
        <begin position="71"/>
        <end position="152"/>
    </location>
</feature>
<keyword evidence="4" id="KW-0547">Nucleotide-binding</keyword>
<evidence type="ECO:0000256" key="2">
    <source>
        <dbReference type="ARBA" id="ARBA00022516"/>
    </source>
</evidence>
<dbReference type="EMBL" id="AYZR01000008">
    <property type="protein sequence ID" value="KRM93836.1"/>
    <property type="molecule type" value="Genomic_DNA"/>
</dbReference>
<dbReference type="PANTHER" id="PTHR43290:SF2">
    <property type="entry name" value="MEVALONATE KINASE"/>
    <property type="match status" value="1"/>
</dbReference>
<comment type="pathway">
    <text evidence="9">Isoprenoid biosynthesis; isopentenyl diphosphate biosynthesis via mevalonate pathway; isopentenyl diphosphate from (R)-mevalonate: step 1/3.</text>
</comment>
<proteinExistence type="predicted"/>
<dbReference type="Proteomes" id="UP000051256">
    <property type="component" value="Unassembled WGS sequence"/>
</dbReference>
<dbReference type="GO" id="GO:0019287">
    <property type="term" value="P:isopentenyl diphosphate biosynthetic process, mevalonate pathway"/>
    <property type="evidence" value="ECO:0007669"/>
    <property type="project" value="UniProtKB-UniPathway"/>
</dbReference>
<keyword evidence="1" id="KW-0963">Cytoplasm</keyword>
<keyword evidence="13" id="KW-1185">Reference proteome</keyword>
<evidence type="ECO:0000256" key="3">
    <source>
        <dbReference type="ARBA" id="ARBA00022679"/>
    </source>
</evidence>
<dbReference type="InterPro" id="IPR013750">
    <property type="entry name" value="GHMP_kinase_C_dom"/>
</dbReference>
<name>A0A0R2D1B6_9LACO</name>
<evidence type="ECO:0000256" key="8">
    <source>
        <dbReference type="ARBA" id="ARBA00023098"/>
    </source>
</evidence>
<keyword evidence="7" id="KW-0460">Magnesium</keyword>
<dbReference type="Pfam" id="PF00288">
    <property type="entry name" value="GHMP_kinases_N"/>
    <property type="match status" value="1"/>
</dbReference>
<dbReference type="InterPro" id="IPR020568">
    <property type="entry name" value="Ribosomal_Su5_D2-typ_SF"/>
</dbReference>
<evidence type="ECO:0000256" key="6">
    <source>
        <dbReference type="ARBA" id="ARBA00022840"/>
    </source>
</evidence>
<evidence type="ECO:0000256" key="4">
    <source>
        <dbReference type="ARBA" id="ARBA00022741"/>
    </source>
</evidence>
<dbReference type="SUPFAM" id="SSF54211">
    <property type="entry name" value="Ribosomal protein S5 domain 2-like"/>
    <property type="match status" value="1"/>
</dbReference>
<feature type="domain" description="GHMP kinase C-terminal" evidence="11">
    <location>
        <begin position="223"/>
        <end position="296"/>
    </location>
</feature>
<evidence type="ECO:0000256" key="1">
    <source>
        <dbReference type="ARBA" id="ARBA00022490"/>
    </source>
</evidence>
<dbReference type="GO" id="GO:0004496">
    <property type="term" value="F:mevalonate kinase activity"/>
    <property type="evidence" value="ECO:0007669"/>
    <property type="project" value="InterPro"/>
</dbReference>
<evidence type="ECO:0000313" key="12">
    <source>
        <dbReference type="EMBL" id="KRM93836.1"/>
    </source>
</evidence>
<dbReference type="InterPro" id="IPR014721">
    <property type="entry name" value="Ribsml_uS5_D2-typ_fold_subgr"/>
</dbReference>
<keyword evidence="5 12" id="KW-0418">Kinase</keyword>
<dbReference type="PATRIC" id="fig|1423802.4.peg.565"/>
<reference evidence="12 13" key="1">
    <citation type="journal article" date="2015" name="Genome Announc.">
        <title>Expanding the biotechnology potential of lactobacilli through comparative genomics of 213 strains and associated genera.</title>
        <authorList>
            <person name="Sun Z."/>
            <person name="Harris H.M."/>
            <person name="McCann A."/>
            <person name="Guo C."/>
            <person name="Argimon S."/>
            <person name="Zhang W."/>
            <person name="Yang X."/>
            <person name="Jeffery I.B."/>
            <person name="Cooney J.C."/>
            <person name="Kagawa T.F."/>
            <person name="Liu W."/>
            <person name="Song Y."/>
            <person name="Salvetti E."/>
            <person name="Wrobel A."/>
            <person name="Rasinkangas P."/>
            <person name="Parkhill J."/>
            <person name="Rea M.C."/>
            <person name="O'Sullivan O."/>
            <person name="Ritari J."/>
            <person name="Douillard F.P."/>
            <person name="Paul Ross R."/>
            <person name="Yang R."/>
            <person name="Briner A.E."/>
            <person name="Felis G.E."/>
            <person name="de Vos W.M."/>
            <person name="Barrangou R."/>
            <person name="Klaenhammer T.R."/>
            <person name="Caufield P.W."/>
            <person name="Cui Y."/>
            <person name="Zhang H."/>
            <person name="O'Toole P.W."/>
        </authorList>
    </citation>
    <scope>NUCLEOTIDE SEQUENCE [LARGE SCALE GENOMIC DNA]</scope>
    <source>
        <strain evidence="12 13">DSM 24302</strain>
    </source>
</reference>
<keyword evidence="6" id="KW-0067">ATP-binding</keyword>
<dbReference type="PANTHER" id="PTHR43290">
    <property type="entry name" value="MEVALONATE KINASE"/>
    <property type="match status" value="1"/>
</dbReference>
<dbReference type="SUPFAM" id="SSF55060">
    <property type="entry name" value="GHMP Kinase, C-terminal domain"/>
    <property type="match status" value="1"/>
</dbReference>
<dbReference type="GO" id="GO:0005524">
    <property type="term" value="F:ATP binding"/>
    <property type="evidence" value="ECO:0007669"/>
    <property type="project" value="UniProtKB-KW"/>
</dbReference>
<dbReference type="InterPro" id="IPR006204">
    <property type="entry name" value="GHMP_kinase_N_dom"/>
</dbReference>
<dbReference type="InterPro" id="IPR006205">
    <property type="entry name" value="Mev_gal_kin"/>
</dbReference>
<evidence type="ECO:0000256" key="9">
    <source>
        <dbReference type="ARBA" id="ARBA00029438"/>
    </source>
</evidence>